<dbReference type="RefSeq" id="WP_096445188.1">
    <property type="nucleotide sequence ID" value="NZ_JBHSOG010000047.1"/>
</dbReference>
<evidence type="ECO:0000313" key="10">
    <source>
        <dbReference type="Proteomes" id="UP001595974"/>
    </source>
</evidence>
<evidence type="ECO:0000256" key="5">
    <source>
        <dbReference type="ARBA" id="ARBA00022833"/>
    </source>
</evidence>
<keyword evidence="6 8" id="KW-1133">Transmembrane helix</keyword>
<feature type="transmembrane region" description="Helical" evidence="8">
    <location>
        <begin position="118"/>
        <end position="137"/>
    </location>
</feature>
<protein>
    <submittedName>
        <fullName evidence="9">ZIP family metal transporter</fullName>
    </submittedName>
</protein>
<gene>
    <name evidence="9" type="ORF">ACFPTN_11995</name>
</gene>
<organism evidence="9 10">
    <name type="scientific">Thauera sinica</name>
    <dbReference type="NCBI Taxonomy" id="2665146"/>
    <lineage>
        <taxon>Bacteria</taxon>
        <taxon>Pseudomonadati</taxon>
        <taxon>Pseudomonadota</taxon>
        <taxon>Betaproteobacteria</taxon>
        <taxon>Rhodocyclales</taxon>
        <taxon>Zoogloeaceae</taxon>
        <taxon>Thauera</taxon>
    </lineage>
</organism>
<evidence type="ECO:0000256" key="4">
    <source>
        <dbReference type="ARBA" id="ARBA00022692"/>
    </source>
</evidence>
<evidence type="ECO:0000256" key="8">
    <source>
        <dbReference type="SAM" id="Phobius"/>
    </source>
</evidence>
<sequence length="300" mass="29468">MAAKIARLHFLPATPAGALRAISGWLIALTGFAILAAAAVRNSDGFALPVSGALSGGAMAAAATALGAVPLLVMRRIGAGTQGMLLGFGAGVMLAASMFSLLLPAFDAARAQGLDEAGAALLAAAGLGLGAAVLLAMDRALPHSHAPEGGRSGTAVWLFVFAIAVHNIPEGLAIGVAAGLDGIAASGGKAVATGISLQNVPEGLIVAIALVSAGYSRLFAFAVAAVSGLMEPIAAVVGSMAVSVSAALLPWGLAGAAGAMLFVVSHEIIPESHRRGHETLATAGLIAGFVAMMTMDRLLA</sequence>
<dbReference type="EMBL" id="JBHSOG010000047">
    <property type="protein sequence ID" value="MFC5770094.1"/>
    <property type="molecule type" value="Genomic_DNA"/>
</dbReference>
<dbReference type="PANTHER" id="PTHR11040">
    <property type="entry name" value="ZINC/IRON TRANSPORTER"/>
    <property type="match status" value="1"/>
</dbReference>
<feature type="transmembrane region" description="Helical" evidence="8">
    <location>
        <begin position="46"/>
        <end position="73"/>
    </location>
</feature>
<feature type="transmembrane region" description="Helical" evidence="8">
    <location>
        <begin position="21"/>
        <end position="40"/>
    </location>
</feature>
<evidence type="ECO:0000256" key="2">
    <source>
        <dbReference type="ARBA" id="ARBA00006939"/>
    </source>
</evidence>
<reference evidence="10" key="1">
    <citation type="journal article" date="2019" name="Int. J. Syst. Evol. Microbiol.">
        <title>The Global Catalogue of Microorganisms (GCM) 10K type strain sequencing project: providing services to taxonomists for standard genome sequencing and annotation.</title>
        <authorList>
            <consortium name="The Broad Institute Genomics Platform"/>
            <consortium name="The Broad Institute Genome Sequencing Center for Infectious Disease"/>
            <person name="Wu L."/>
            <person name="Ma J."/>
        </authorList>
    </citation>
    <scope>NUCLEOTIDE SEQUENCE [LARGE SCALE GENOMIC DNA]</scope>
    <source>
        <strain evidence="10">SHR3</strain>
    </source>
</reference>
<feature type="transmembrane region" description="Helical" evidence="8">
    <location>
        <begin position="204"/>
        <end position="227"/>
    </location>
</feature>
<feature type="transmembrane region" description="Helical" evidence="8">
    <location>
        <begin position="233"/>
        <end position="264"/>
    </location>
</feature>
<dbReference type="InterPro" id="IPR003689">
    <property type="entry name" value="ZIP"/>
</dbReference>
<evidence type="ECO:0000256" key="1">
    <source>
        <dbReference type="ARBA" id="ARBA00004651"/>
    </source>
</evidence>
<dbReference type="Proteomes" id="UP001595974">
    <property type="component" value="Unassembled WGS sequence"/>
</dbReference>
<name>A0ABW1ASD0_9RHOO</name>
<accession>A0ABW1ASD0</accession>
<comment type="similarity">
    <text evidence="2">Belongs to the ZIP transporter (TC 2.A.5) family.</text>
</comment>
<keyword evidence="4 8" id="KW-0812">Transmembrane</keyword>
<evidence type="ECO:0000313" key="9">
    <source>
        <dbReference type="EMBL" id="MFC5770094.1"/>
    </source>
</evidence>
<dbReference type="Pfam" id="PF02535">
    <property type="entry name" value="Zip"/>
    <property type="match status" value="1"/>
</dbReference>
<keyword evidence="7 8" id="KW-0472">Membrane</keyword>
<keyword evidence="3" id="KW-1003">Cell membrane</keyword>
<comment type="caution">
    <text evidence="9">The sequence shown here is derived from an EMBL/GenBank/DDBJ whole genome shotgun (WGS) entry which is preliminary data.</text>
</comment>
<comment type="subcellular location">
    <subcellularLocation>
        <location evidence="1">Cell membrane</location>
        <topology evidence="1">Multi-pass membrane protein</topology>
    </subcellularLocation>
</comment>
<keyword evidence="5" id="KW-0862">Zinc</keyword>
<feature type="transmembrane region" description="Helical" evidence="8">
    <location>
        <begin position="85"/>
        <end position="106"/>
    </location>
</feature>
<proteinExistence type="inferred from homology"/>
<evidence type="ECO:0000256" key="3">
    <source>
        <dbReference type="ARBA" id="ARBA00022475"/>
    </source>
</evidence>
<dbReference type="PANTHER" id="PTHR11040:SF211">
    <property type="entry name" value="ZINC TRANSPORTER ZIP11"/>
    <property type="match status" value="1"/>
</dbReference>
<keyword evidence="10" id="KW-1185">Reference proteome</keyword>
<evidence type="ECO:0000256" key="7">
    <source>
        <dbReference type="ARBA" id="ARBA00023136"/>
    </source>
</evidence>
<evidence type="ECO:0000256" key="6">
    <source>
        <dbReference type="ARBA" id="ARBA00022989"/>
    </source>
</evidence>